<proteinExistence type="predicted"/>
<protein>
    <submittedName>
        <fullName evidence="1">Uncharacterized protein</fullName>
    </submittedName>
</protein>
<gene>
    <name evidence="1" type="ORF">O6H91_01G067900</name>
</gene>
<evidence type="ECO:0000313" key="1">
    <source>
        <dbReference type="EMBL" id="KAJ7569228.1"/>
    </source>
</evidence>
<accession>A0ACC2ES59</accession>
<dbReference type="EMBL" id="CM055092">
    <property type="protein sequence ID" value="KAJ7569228.1"/>
    <property type="molecule type" value="Genomic_DNA"/>
</dbReference>
<organism evidence="1 2">
    <name type="scientific">Diphasiastrum complanatum</name>
    <name type="common">Issler's clubmoss</name>
    <name type="synonym">Lycopodium complanatum</name>
    <dbReference type="NCBI Taxonomy" id="34168"/>
    <lineage>
        <taxon>Eukaryota</taxon>
        <taxon>Viridiplantae</taxon>
        <taxon>Streptophyta</taxon>
        <taxon>Embryophyta</taxon>
        <taxon>Tracheophyta</taxon>
        <taxon>Lycopodiopsida</taxon>
        <taxon>Lycopodiales</taxon>
        <taxon>Lycopodiaceae</taxon>
        <taxon>Lycopodioideae</taxon>
        <taxon>Diphasiastrum</taxon>
    </lineage>
</organism>
<name>A0ACC2ES59_DIPCM</name>
<dbReference type="Proteomes" id="UP001162992">
    <property type="component" value="Chromosome 1"/>
</dbReference>
<evidence type="ECO:0000313" key="2">
    <source>
        <dbReference type="Proteomes" id="UP001162992"/>
    </source>
</evidence>
<keyword evidence="2" id="KW-1185">Reference proteome</keyword>
<comment type="caution">
    <text evidence="1">The sequence shown here is derived from an EMBL/GenBank/DDBJ whole genome shotgun (WGS) entry which is preliminary data.</text>
</comment>
<reference evidence="2" key="1">
    <citation type="journal article" date="2024" name="Proc. Natl. Acad. Sci. U.S.A.">
        <title>Extraordinary preservation of gene collinearity over three hundred million years revealed in homosporous lycophytes.</title>
        <authorList>
            <person name="Li C."/>
            <person name="Wickell D."/>
            <person name="Kuo L.Y."/>
            <person name="Chen X."/>
            <person name="Nie B."/>
            <person name="Liao X."/>
            <person name="Peng D."/>
            <person name="Ji J."/>
            <person name="Jenkins J."/>
            <person name="Williams M."/>
            <person name="Shu S."/>
            <person name="Plott C."/>
            <person name="Barry K."/>
            <person name="Rajasekar S."/>
            <person name="Grimwood J."/>
            <person name="Han X."/>
            <person name="Sun S."/>
            <person name="Hou Z."/>
            <person name="He W."/>
            <person name="Dai G."/>
            <person name="Sun C."/>
            <person name="Schmutz J."/>
            <person name="Leebens-Mack J.H."/>
            <person name="Li F.W."/>
            <person name="Wang L."/>
        </authorList>
    </citation>
    <scope>NUCLEOTIDE SEQUENCE [LARGE SCALE GENOMIC DNA]</scope>
    <source>
        <strain evidence="2">cv. PW_Plant_1</strain>
    </source>
</reference>
<sequence length="429" mass="48042">MKVAMGGDIEAALQSAAAIADQKQKVDQYKNLLSSIIATNHVQNAKAFVEHMVSDEVPLVVSRQLLQIFSQELSKLEPEAHKEIAQYALAQFQPRVVSFEEQVSLIREGLAELYENEEQWSKAAHILSGIDLDSGIRMLDDTYKLGKCVKIALLYLEDDDAINAETYIKKASFLVNSCKDEALILQYKVCYARILDSKRKFLEAALRYYELSQLEKREIGGRLVDEEELQQALTAAVTCTILAAAGPQRSRVLATLYKDERCSKLKIYPILQKVYLERILRKPEVDAFSEELKPHQVNSNLIDVAKVLELSPRDQSEEDVYAFLHEEAMQSAGPVTRAERRRRAGEGSSSRAHIPEDESESESEASSGSESLKEEEYEDEESEEGGDEDEGHHTSASDEDFAAEPTTREATAGSTAPPASGRRLRRRRA</sequence>